<feature type="domain" description="Glycosyl transferase family 1" evidence="1">
    <location>
        <begin position="219"/>
        <end position="385"/>
    </location>
</feature>
<dbReference type="SUPFAM" id="SSF53756">
    <property type="entry name" value="UDP-Glycosyltransferase/glycogen phosphorylase"/>
    <property type="match status" value="1"/>
</dbReference>
<dbReference type="Proteomes" id="UP000286038">
    <property type="component" value="Unassembled WGS sequence"/>
</dbReference>
<dbReference type="PANTHER" id="PTHR12526:SF630">
    <property type="entry name" value="GLYCOSYLTRANSFERASE"/>
    <property type="match status" value="1"/>
</dbReference>
<comment type="caution">
    <text evidence="2">The sequence shown here is derived from an EMBL/GenBank/DDBJ whole genome shotgun (WGS) entry which is preliminary data.</text>
</comment>
<dbReference type="AlphaFoldDB" id="A0A415QI62"/>
<dbReference type="Gene3D" id="3.40.50.2000">
    <property type="entry name" value="Glycogen Phosphorylase B"/>
    <property type="match status" value="2"/>
</dbReference>
<proteinExistence type="predicted"/>
<dbReference type="InterPro" id="IPR001296">
    <property type="entry name" value="Glyco_trans_1"/>
</dbReference>
<evidence type="ECO:0000313" key="3">
    <source>
        <dbReference type="Proteomes" id="UP000286038"/>
    </source>
</evidence>
<dbReference type="Pfam" id="PF00534">
    <property type="entry name" value="Glycos_transf_1"/>
    <property type="match status" value="1"/>
</dbReference>
<organism evidence="2 3">
    <name type="scientific">Butyricimonas virosa</name>
    <dbReference type="NCBI Taxonomy" id="544645"/>
    <lineage>
        <taxon>Bacteria</taxon>
        <taxon>Pseudomonadati</taxon>
        <taxon>Bacteroidota</taxon>
        <taxon>Bacteroidia</taxon>
        <taxon>Bacteroidales</taxon>
        <taxon>Odoribacteraceae</taxon>
        <taxon>Butyricimonas</taxon>
    </lineage>
</organism>
<evidence type="ECO:0000259" key="1">
    <source>
        <dbReference type="Pfam" id="PF00534"/>
    </source>
</evidence>
<gene>
    <name evidence="2" type="ORF">DWZ68_10210</name>
</gene>
<dbReference type="EMBL" id="QRPV01000010">
    <property type="protein sequence ID" value="RHM43001.1"/>
    <property type="molecule type" value="Genomic_DNA"/>
</dbReference>
<dbReference type="CDD" id="cd03801">
    <property type="entry name" value="GT4_PimA-like"/>
    <property type="match status" value="1"/>
</dbReference>
<sequence length="412" mass="47181">MLKNNMVVNFFCDFNPFFTSSALANRYEGLLKGLMHENVTINLFILGGYNSIEEIRKRHCYINSPFLKITYLVHTLNSTLFLRRVNNYILGRLVSRICDYKLRKAFQLPADYCWIAGGNNIRKSFLKYQLWIKAPKSIIEFSEFQQLYKNDATLPTFKIERLEQEYRVTCDVIKSVDCILVMTKRLEHYYKSLSKSHTNFLHLPMTVDLSRFQHISIANKYRKPYIAFTGTYSNAKDGVDILIKAFAKIVSKYPNYSLLLAGFYHYDVSKQKELIAQLGLNDKISYLGTLDKEQIPELVCNASLLVLPRPDSHQAQGGFPTKLGEYLATGNPVCVTKVGEIPDYLEDNFSAFMATPGDVDSFADAMDRALSDSEKAKQVGRSGRKVAENNFNIDVQAKRLVRFLKDNQNIGH</sequence>
<name>A0A415QI62_9BACT</name>
<dbReference type="GO" id="GO:0016757">
    <property type="term" value="F:glycosyltransferase activity"/>
    <property type="evidence" value="ECO:0007669"/>
    <property type="project" value="InterPro"/>
</dbReference>
<dbReference type="PANTHER" id="PTHR12526">
    <property type="entry name" value="GLYCOSYLTRANSFERASE"/>
    <property type="match status" value="1"/>
</dbReference>
<accession>A0A415QI62</accession>
<dbReference type="RefSeq" id="WP_118450004.1">
    <property type="nucleotide sequence ID" value="NZ_CABJDM010000010.1"/>
</dbReference>
<reference evidence="2 3" key="1">
    <citation type="submission" date="2018-08" db="EMBL/GenBank/DDBJ databases">
        <title>A genome reference for cultivated species of the human gut microbiota.</title>
        <authorList>
            <person name="Zou Y."/>
            <person name="Xue W."/>
            <person name="Luo G."/>
        </authorList>
    </citation>
    <scope>NUCLEOTIDE SEQUENCE [LARGE SCALE GENOMIC DNA]</scope>
    <source>
        <strain evidence="2 3">AF34-33</strain>
    </source>
</reference>
<evidence type="ECO:0000313" key="2">
    <source>
        <dbReference type="EMBL" id="RHM43001.1"/>
    </source>
</evidence>
<keyword evidence="2" id="KW-0808">Transferase</keyword>
<protein>
    <submittedName>
        <fullName evidence="2">Glycosyltransferase</fullName>
    </submittedName>
</protein>